<dbReference type="GO" id="GO:0046856">
    <property type="term" value="P:phosphatidylinositol dephosphorylation"/>
    <property type="evidence" value="ECO:0007669"/>
    <property type="project" value="InterPro"/>
</dbReference>
<dbReference type="SUPFAM" id="SSF56219">
    <property type="entry name" value="DNase I-like"/>
    <property type="match status" value="1"/>
</dbReference>
<dbReference type="Pfam" id="PF13181">
    <property type="entry name" value="TPR_8"/>
    <property type="match status" value="1"/>
</dbReference>
<keyword evidence="3" id="KW-1185">Reference proteome</keyword>
<sequence length="888" mass="99944">LEEKIRGLLEFRDSFFEVNPSASKEDQKQAVRERAIPLLQDIPIVDSTSKAAQNLVSGRILNACVDYDAKCEEFLSRAVKLDPSLIDGWNELGQCLWKKGDPAGAKNCFQTAISKERNATSLRCLSMAMRQEKYRTPIERLENIIKSLALAKEAVEVDATNGPAWYALGNAYLTQFFACGQIDANHLDSAESAYKKALDLGSERQNPDLHVNYAMVLKYGQSYKDSLDHLTTATRLDPTFAEAKDMRANLISFLMRVNESVLKKGKLKAKRVTELLKSLNSSKDLGPFVSGSIRLKNGTIVDLRPVSFATLNEGGNANTVVVGKVVGIVPNEDTIPYTFTACDESGQCVAVTVYNFAAQFGMVIGDSFACPEPFVVDVSVTIDDKPLTYRCIRVASPEILVRNGRKLGKEYVAFSDAKFDMLPELLFITLAVFPGLERRVLIYLLLFVMAEAEVEYSSRIAAGEWRLTLLSFNLNRQTAPKETEKMRVFFTDEETERSDMIVIGLQEVSHTELLGAEPWSARFKKYLCARGFIKLSLSWASQLWLGSNEMLVFAKNHVLPSILKMESRFVRNMFWGIAGHKGAIGAKITFKDGSYLLLITCHLAPNFEALNRRIKEFHWTQDGMKFLESQESGTGYTFWLGDMNFRAENLAADEFDAILKTSTPEQIHDLVENHDQLRIAHNSGKAFSEYEEATITFKPTYRVLIGSNGYDLKRVPSWCDRILYRVIDEAEVLNVRALSYTSIPAVVFSDHVPVKGSFAISAPKNVSEASSWAVKFDVSTDSAWLQYQPIMLRFQIDPSYWKVNGSNKDWVAIYKADMKDTGNTKTWKYVMSCWDEQIGHETWTCGLLTGIKHGKYRFGYYSNYLDCLIGLSDPFEVIPVAKEVNEFD</sequence>
<dbReference type="InterPro" id="IPR036691">
    <property type="entry name" value="Endo/exonu/phosph_ase_sf"/>
</dbReference>
<dbReference type="Pfam" id="PF17751">
    <property type="entry name" value="SKICH"/>
    <property type="match status" value="1"/>
</dbReference>
<feature type="domain" description="Inositol polyphosphate-related phosphatase" evidence="2">
    <location>
        <begin position="463"/>
        <end position="766"/>
    </location>
</feature>
<dbReference type="InterPro" id="IPR032076">
    <property type="entry name" value="TTC5_OB"/>
</dbReference>
<proteinExistence type="inferred from homology"/>
<dbReference type="PANTHER" id="PTHR11200:SF275">
    <property type="entry name" value="LD06095P"/>
    <property type="match status" value="1"/>
</dbReference>
<dbReference type="GO" id="GO:0004439">
    <property type="term" value="F:phosphatidylinositol-4,5-bisphosphate 5-phosphatase activity"/>
    <property type="evidence" value="ECO:0007669"/>
    <property type="project" value="TreeGrafter"/>
</dbReference>
<dbReference type="InterPro" id="IPR011990">
    <property type="entry name" value="TPR-like_helical_dom_sf"/>
</dbReference>
<dbReference type="SUPFAM" id="SSF48452">
    <property type="entry name" value="TPR-like"/>
    <property type="match status" value="1"/>
</dbReference>
<dbReference type="InterPro" id="IPR046985">
    <property type="entry name" value="IP5"/>
</dbReference>
<dbReference type="InterPro" id="IPR019734">
    <property type="entry name" value="TPR_rpt"/>
</dbReference>
<dbReference type="WBParaSite" id="PSAMB.scaffold5588size11334.g26901.t1">
    <property type="protein sequence ID" value="PSAMB.scaffold5588size11334.g26901.t1"/>
    <property type="gene ID" value="PSAMB.scaffold5588size11334.g26901"/>
</dbReference>
<evidence type="ECO:0000313" key="3">
    <source>
        <dbReference type="Proteomes" id="UP000887566"/>
    </source>
</evidence>
<dbReference type="Gene3D" id="2.40.50.550">
    <property type="match status" value="1"/>
</dbReference>
<dbReference type="Gene3D" id="3.60.10.10">
    <property type="entry name" value="Endonuclease/exonuclease/phosphatase"/>
    <property type="match status" value="1"/>
</dbReference>
<dbReference type="Gene3D" id="2.60.40.2840">
    <property type="match status" value="1"/>
</dbReference>
<name>A0A914WX21_9BILA</name>
<dbReference type="Proteomes" id="UP000887566">
    <property type="component" value="Unplaced"/>
</dbReference>
<organism evidence="3 4">
    <name type="scientific">Plectus sambesii</name>
    <dbReference type="NCBI Taxonomy" id="2011161"/>
    <lineage>
        <taxon>Eukaryota</taxon>
        <taxon>Metazoa</taxon>
        <taxon>Ecdysozoa</taxon>
        <taxon>Nematoda</taxon>
        <taxon>Chromadorea</taxon>
        <taxon>Plectida</taxon>
        <taxon>Plectina</taxon>
        <taxon>Plectoidea</taxon>
        <taxon>Plectidae</taxon>
        <taxon>Plectus</taxon>
    </lineage>
</organism>
<dbReference type="PANTHER" id="PTHR11200">
    <property type="entry name" value="INOSITOL 5-PHOSPHATASE"/>
    <property type="match status" value="1"/>
</dbReference>
<dbReference type="Gene3D" id="1.25.40.10">
    <property type="entry name" value="Tetratricopeptide repeat domain"/>
    <property type="match status" value="1"/>
</dbReference>
<evidence type="ECO:0000256" key="1">
    <source>
        <dbReference type="ARBA" id="ARBA00005910"/>
    </source>
</evidence>
<dbReference type="AlphaFoldDB" id="A0A914WX21"/>
<evidence type="ECO:0000259" key="2">
    <source>
        <dbReference type="SMART" id="SM00128"/>
    </source>
</evidence>
<dbReference type="SMART" id="SM00028">
    <property type="entry name" value="TPR"/>
    <property type="match status" value="3"/>
</dbReference>
<protein>
    <submittedName>
        <fullName evidence="4">Inositol polyphosphate-related phosphatase domain-containing protein</fullName>
    </submittedName>
</protein>
<accession>A0A914WX21</accession>
<dbReference type="SMART" id="SM00128">
    <property type="entry name" value="IPPc"/>
    <property type="match status" value="1"/>
</dbReference>
<dbReference type="Pfam" id="PF16669">
    <property type="entry name" value="TTC5_OB"/>
    <property type="match status" value="1"/>
</dbReference>
<dbReference type="Pfam" id="PF22669">
    <property type="entry name" value="Exo_endo_phos2"/>
    <property type="match status" value="1"/>
</dbReference>
<dbReference type="InterPro" id="IPR000300">
    <property type="entry name" value="IPPc"/>
</dbReference>
<evidence type="ECO:0000313" key="4">
    <source>
        <dbReference type="WBParaSite" id="PSAMB.scaffold5588size11334.g26901.t1"/>
    </source>
</evidence>
<comment type="similarity">
    <text evidence="1">Belongs to the inositol 1,4,5-trisphosphate 5-phosphatase type II family.</text>
</comment>
<reference evidence="4" key="1">
    <citation type="submission" date="2022-11" db="UniProtKB">
        <authorList>
            <consortium name="WormBaseParasite"/>
        </authorList>
    </citation>
    <scope>IDENTIFICATION</scope>
</reference>
<dbReference type="InterPro" id="IPR041611">
    <property type="entry name" value="SKICH"/>
</dbReference>
<dbReference type="InterPro" id="IPR038645">
    <property type="entry name" value="TTC5_OB_sf"/>
</dbReference>